<name>A0A9W9NQI5_PENCI</name>
<protein>
    <submittedName>
        <fullName evidence="1">Uncharacterized protein</fullName>
    </submittedName>
</protein>
<dbReference type="Proteomes" id="UP001147733">
    <property type="component" value="Unassembled WGS sequence"/>
</dbReference>
<comment type="caution">
    <text evidence="1">The sequence shown here is derived from an EMBL/GenBank/DDBJ whole genome shotgun (WGS) entry which is preliminary data.</text>
</comment>
<sequence length="126" mass="14134">MSILLGRTQSWPSRVQTLCGEQRTAAICPCRDKSGVKKGYDMKEVLQDARDVGDAGAARSSNKRVGDFALQESHLRLTIMILSIDKQSSVTSDNWWPEGMLDIQRRCSFAQARIRNVHPRQSIIGM</sequence>
<dbReference type="EMBL" id="JAPQKT010000007">
    <property type="protein sequence ID" value="KAJ5224322.1"/>
    <property type="molecule type" value="Genomic_DNA"/>
</dbReference>
<accession>A0A9W9NQI5</accession>
<evidence type="ECO:0000313" key="1">
    <source>
        <dbReference type="EMBL" id="KAJ5224322.1"/>
    </source>
</evidence>
<dbReference type="RefSeq" id="XP_056498294.1">
    <property type="nucleotide sequence ID" value="XM_056646743.1"/>
</dbReference>
<proteinExistence type="predicted"/>
<reference evidence="1" key="1">
    <citation type="submission" date="2022-11" db="EMBL/GenBank/DDBJ databases">
        <authorList>
            <person name="Petersen C."/>
        </authorList>
    </citation>
    <scope>NUCLEOTIDE SEQUENCE</scope>
    <source>
        <strain evidence="1">IBT 23319</strain>
    </source>
</reference>
<dbReference type="OrthoDB" id="4364008at2759"/>
<gene>
    <name evidence="1" type="ORF">N7469_007825</name>
</gene>
<evidence type="ECO:0000313" key="2">
    <source>
        <dbReference type="Proteomes" id="UP001147733"/>
    </source>
</evidence>
<organism evidence="1 2">
    <name type="scientific">Penicillium citrinum</name>
    <dbReference type="NCBI Taxonomy" id="5077"/>
    <lineage>
        <taxon>Eukaryota</taxon>
        <taxon>Fungi</taxon>
        <taxon>Dikarya</taxon>
        <taxon>Ascomycota</taxon>
        <taxon>Pezizomycotina</taxon>
        <taxon>Eurotiomycetes</taxon>
        <taxon>Eurotiomycetidae</taxon>
        <taxon>Eurotiales</taxon>
        <taxon>Aspergillaceae</taxon>
        <taxon>Penicillium</taxon>
    </lineage>
</organism>
<keyword evidence="2" id="KW-1185">Reference proteome</keyword>
<dbReference type="GeneID" id="81385910"/>
<dbReference type="AlphaFoldDB" id="A0A9W9NQI5"/>
<reference evidence="1" key="2">
    <citation type="journal article" date="2023" name="IMA Fungus">
        <title>Comparative genomic study of the Penicillium genus elucidates a diverse pangenome and 15 lateral gene transfer events.</title>
        <authorList>
            <person name="Petersen C."/>
            <person name="Sorensen T."/>
            <person name="Nielsen M.R."/>
            <person name="Sondergaard T.E."/>
            <person name="Sorensen J.L."/>
            <person name="Fitzpatrick D.A."/>
            <person name="Frisvad J.C."/>
            <person name="Nielsen K.L."/>
        </authorList>
    </citation>
    <scope>NUCLEOTIDE SEQUENCE</scope>
    <source>
        <strain evidence="1">IBT 23319</strain>
    </source>
</reference>